<dbReference type="SUPFAM" id="SSF46785">
    <property type="entry name" value="Winged helix' DNA-binding domain"/>
    <property type="match status" value="1"/>
</dbReference>
<dbReference type="InterPro" id="IPR036390">
    <property type="entry name" value="WH_DNA-bd_sf"/>
</dbReference>
<dbReference type="PROSITE" id="PS50110">
    <property type="entry name" value="RESPONSE_REGULATORY"/>
    <property type="match status" value="1"/>
</dbReference>
<reference evidence="4 5" key="1">
    <citation type="submission" date="2014-03" db="EMBL/GenBank/DDBJ databases">
        <authorList>
            <person name="Urmite Genomes U."/>
        </authorList>
    </citation>
    <scope>NUCLEOTIDE SEQUENCE [LARGE SCALE GENOMIC DNA]</scope>
    <source>
        <strain evidence="4 5">Vm-5</strain>
    </source>
</reference>
<evidence type="ECO:0000256" key="2">
    <source>
        <dbReference type="PROSITE-ProRule" id="PRU00169"/>
    </source>
</evidence>
<evidence type="ECO:0000313" key="4">
    <source>
        <dbReference type="EMBL" id="CDQ38107.1"/>
    </source>
</evidence>
<dbReference type="STRING" id="1462526.BN990_00374"/>
<evidence type="ECO:0000256" key="1">
    <source>
        <dbReference type="ARBA" id="ARBA00023012"/>
    </source>
</evidence>
<dbReference type="eggNOG" id="COG0745">
    <property type="taxonomic scope" value="Bacteria"/>
</dbReference>
<dbReference type="RefSeq" id="WP_021290019.1">
    <property type="nucleotide sequence ID" value="NZ_BNER01000001.1"/>
</dbReference>
<keyword evidence="5" id="KW-1185">Reference proteome</keyword>
<dbReference type="SUPFAM" id="SSF52172">
    <property type="entry name" value="CheY-like"/>
    <property type="match status" value="1"/>
</dbReference>
<evidence type="ECO:0000313" key="5">
    <source>
        <dbReference type="Proteomes" id="UP000028875"/>
    </source>
</evidence>
<accession>A0A024Q743</accession>
<keyword evidence="1" id="KW-0902">Two-component regulatory system</keyword>
<dbReference type="InterPro" id="IPR011006">
    <property type="entry name" value="CheY-like_superfamily"/>
</dbReference>
<dbReference type="Pfam" id="PF00072">
    <property type="entry name" value="Response_reg"/>
    <property type="match status" value="1"/>
</dbReference>
<dbReference type="GO" id="GO:0000156">
    <property type="term" value="F:phosphorelay response regulator activity"/>
    <property type="evidence" value="ECO:0007669"/>
    <property type="project" value="TreeGrafter"/>
</dbReference>
<dbReference type="Gene3D" id="1.10.10.10">
    <property type="entry name" value="Winged helix-like DNA-binding domain superfamily/Winged helix DNA-binding domain"/>
    <property type="match status" value="1"/>
</dbReference>
<dbReference type="Gene3D" id="3.40.50.2300">
    <property type="match status" value="1"/>
</dbReference>
<dbReference type="EMBL" id="CCDP010000001">
    <property type="protein sequence ID" value="CDQ38107.1"/>
    <property type="molecule type" value="Genomic_DNA"/>
</dbReference>
<dbReference type="PANTHER" id="PTHR45526:SF1">
    <property type="entry name" value="TRANSCRIPTIONAL REGULATORY PROTEIN DCUR-RELATED"/>
    <property type="match status" value="1"/>
</dbReference>
<proteinExistence type="predicted"/>
<feature type="modified residue" description="4-aspartylphosphate" evidence="2">
    <location>
        <position position="53"/>
    </location>
</feature>
<organism evidence="4 5">
    <name type="scientific">Virgibacillus massiliensis</name>
    <dbReference type="NCBI Taxonomy" id="1462526"/>
    <lineage>
        <taxon>Bacteria</taxon>
        <taxon>Bacillati</taxon>
        <taxon>Bacillota</taxon>
        <taxon>Bacilli</taxon>
        <taxon>Bacillales</taxon>
        <taxon>Bacillaceae</taxon>
        <taxon>Virgibacillus</taxon>
    </lineage>
</organism>
<name>A0A024Q743_9BACI</name>
<dbReference type="Proteomes" id="UP000028875">
    <property type="component" value="Unassembled WGS sequence"/>
</dbReference>
<dbReference type="InterPro" id="IPR036388">
    <property type="entry name" value="WH-like_DNA-bd_sf"/>
</dbReference>
<sequence>MKSTILIVDDNEDIRFTLNEVCSFGGYAVLEASTGKMGVDVCKKMEPDLILLDYHMPNWDGLKTTKEIRKFNDKTPIIILTVDERQEVANMFLHAGATDFALKPFRAPDLLSRIRINLKIGRLTANQESVFVEKGINQGTLMSIKNFLLQQGTARTINEIQEELPIAYQTVHRYLNYLEGKGEVEIICHYGKKGRPKNLYKLV</sequence>
<dbReference type="PANTHER" id="PTHR45526">
    <property type="entry name" value="TRANSCRIPTIONAL REGULATORY PROTEIN DPIA"/>
    <property type="match status" value="1"/>
</dbReference>
<gene>
    <name evidence="4" type="primary">mprA</name>
    <name evidence="4" type="ORF">BN990_00374</name>
</gene>
<feature type="domain" description="Response regulatory" evidence="3">
    <location>
        <begin position="4"/>
        <end position="118"/>
    </location>
</feature>
<dbReference type="InterPro" id="IPR001789">
    <property type="entry name" value="Sig_transdc_resp-reg_receiver"/>
</dbReference>
<keyword evidence="2" id="KW-0597">Phosphoprotein</keyword>
<reference evidence="5" key="2">
    <citation type="submission" date="2014-05" db="EMBL/GenBank/DDBJ databases">
        <title>Draft genome sequence of Virgibacillus massiliensis Vm-5.</title>
        <authorList>
            <person name="Khelaifia S."/>
            <person name="Croce O."/>
            <person name="Lagier J.C."/>
            <person name="Raoult D."/>
        </authorList>
    </citation>
    <scope>NUCLEOTIDE SEQUENCE [LARGE SCALE GENOMIC DNA]</scope>
    <source>
        <strain evidence="5">Vm-5</strain>
    </source>
</reference>
<evidence type="ECO:0000259" key="3">
    <source>
        <dbReference type="PROSITE" id="PS50110"/>
    </source>
</evidence>
<dbReference type="InterPro" id="IPR051271">
    <property type="entry name" value="2C-system_Tx_regulators"/>
</dbReference>
<dbReference type="AlphaFoldDB" id="A0A024Q743"/>
<dbReference type="CDD" id="cd17546">
    <property type="entry name" value="REC_hyHK_CKI1_RcsC-like"/>
    <property type="match status" value="1"/>
</dbReference>
<comment type="caution">
    <text evidence="4">The sequence shown here is derived from an EMBL/GenBank/DDBJ whole genome shotgun (WGS) entry which is preliminary data.</text>
</comment>
<dbReference type="SMART" id="SM00448">
    <property type="entry name" value="REC"/>
    <property type="match status" value="1"/>
</dbReference>
<protein>
    <submittedName>
        <fullName evidence="4">Mycobacterial persistence regulator A</fullName>
    </submittedName>
</protein>